<reference evidence="1" key="1">
    <citation type="journal article" date="2023" name="Mol. Phylogenet. Evol.">
        <title>Genome-scale phylogeny and comparative genomics of the fungal order Sordariales.</title>
        <authorList>
            <person name="Hensen N."/>
            <person name="Bonometti L."/>
            <person name="Westerberg I."/>
            <person name="Brannstrom I.O."/>
            <person name="Guillou S."/>
            <person name="Cros-Aarteil S."/>
            <person name="Calhoun S."/>
            <person name="Haridas S."/>
            <person name="Kuo A."/>
            <person name="Mondo S."/>
            <person name="Pangilinan J."/>
            <person name="Riley R."/>
            <person name="LaButti K."/>
            <person name="Andreopoulos B."/>
            <person name="Lipzen A."/>
            <person name="Chen C."/>
            <person name="Yan M."/>
            <person name="Daum C."/>
            <person name="Ng V."/>
            <person name="Clum A."/>
            <person name="Steindorff A."/>
            <person name="Ohm R.A."/>
            <person name="Martin F."/>
            <person name="Silar P."/>
            <person name="Natvig D.O."/>
            <person name="Lalanne C."/>
            <person name="Gautier V."/>
            <person name="Ament-Velasquez S.L."/>
            <person name="Kruys A."/>
            <person name="Hutchinson M.I."/>
            <person name="Powell A.J."/>
            <person name="Barry K."/>
            <person name="Miller A.N."/>
            <person name="Grigoriev I.V."/>
            <person name="Debuchy R."/>
            <person name="Gladieux P."/>
            <person name="Hiltunen Thoren M."/>
            <person name="Johannesson H."/>
        </authorList>
    </citation>
    <scope>NUCLEOTIDE SEQUENCE</scope>
    <source>
        <strain evidence="1">CBS 103.79</strain>
    </source>
</reference>
<comment type="caution">
    <text evidence="1">The sequence shown here is derived from an EMBL/GenBank/DDBJ whole genome shotgun (WGS) entry which is preliminary data.</text>
</comment>
<sequence>MPQPAQWPEGLQAEVPEKIPPLNNIAPSILVPLQDDILGLEQPRDRVGRLKRILETVDYQREGVKENLLCMFEREKKRIILEAAEVEHARGPPGIQPGPRPSEVDDMIANMEAPAVQGMDYNIRNMADFDPKVEPPPDASLRDRTVLDLLRVVEKGLEEL</sequence>
<dbReference type="EMBL" id="MU856228">
    <property type="protein sequence ID" value="KAK3897229.1"/>
    <property type="molecule type" value="Genomic_DNA"/>
</dbReference>
<name>A0AAN6RNR3_9PEZI</name>
<protein>
    <submittedName>
        <fullName evidence="1">Uncharacterized protein</fullName>
    </submittedName>
</protein>
<evidence type="ECO:0000313" key="1">
    <source>
        <dbReference type="EMBL" id="KAK3897229.1"/>
    </source>
</evidence>
<accession>A0AAN6RNR3</accession>
<evidence type="ECO:0000313" key="2">
    <source>
        <dbReference type="Proteomes" id="UP001303889"/>
    </source>
</evidence>
<dbReference type="AlphaFoldDB" id="A0AAN6RNR3"/>
<dbReference type="Proteomes" id="UP001303889">
    <property type="component" value="Unassembled WGS sequence"/>
</dbReference>
<organism evidence="1 2">
    <name type="scientific">Staphylotrichum tortipilum</name>
    <dbReference type="NCBI Taxonomy" id="2831512"/>
    <lineage>
        <taxon>Eukaryota</taxon>
        <taxon>Fungi</taxon>
        <taxon>Dikarya</taxon>
        <taxon>Ascomycota</taxon>
        <taxon>Pezizomycotina</taxon>
        <taxon>Sordariomycetes</taxon>
        <taxon>Sordariomycetidae</taxon>
        <taxon>Sordariales</taxon>
        <taxon>Chaetomiaceae</taxon>
        <taxon>Staphylotrichum</taxon>
    </lineage>
</organism>
<proteinExistence type="predicted"/>
<reference evidence="1" key="2">
    <citation type="submission" date="2023-05" db="EMBL/GenBank/DDBJ databases">
        <authorList>
            <consortium name="Lawrence Berkeley National Laboratory"/>
            <person name="Steindorff A."/>
            <person name="Hensen N."/>
            <person name="Bonometti L."/>
            <person name="Westerberg I."/>
            <person name="Brannstrom I.O."/>
            <person name="Guillou S."/>
            <person name="Cros-Aarteil S."/>
            <person name="Calhoun S."/>
            <person name="Haridas S."/>
            <person name="Kuo A."/>
            <person name="Mondo S."/>
            <person name="Pangilinan J."/>
            <person name="Riley R."/>
            <person name="Labutti K."/>
            <person name="Andreopoulos B."/>
            <person name="Lipzen A."/>
            <person name="Chen C."/>
            <person name="Yanf M."/>
            <person name="Daum C."/>
            <person name="Ng V."/>
            <person name="Clum A."/>
            <person name="Ohm R."/>
            <person name="Martin F."/>
            <person name="Silar P."/>
            <person name="Natvig D."/>
            <person name="Lalanne C."/>
            <person name="Gautier V."/>
            <person name="Ament-Velasquez S.L."/>
            <person name="Kruys A."/>
            <person name="Hutchinson M.I."/>
            <person name="Powell A.J."/>
            <person name="Barry K."/>
            <person name="Miller A.N."/>
            <person name="Grigoriev I.V."/>
            <person name="Debuchy R."/>
            <person name="Gladieux P."/>
            <person name="Thoren M.H."/>
            <person name="Johannesson H."/>
        </authorList>
    </citation>
    <scope>NUCLEOTIDE SEQUENCE</scope>
    <source>
        <strain evidence="1">CBS 103.79</strain>
    </source>
</reference>
<keyword evidence="2" id="KW-1185">Reference proteome</keyword>
<gene>
    <name evidence="1" type="ORF">C8A05DRAFT_39226</name>
</gene>